<dbReference type="eggNOG" id="arCOG04138">
    <property type="taxonomic scope" value="Archaea"/>
</dbReference>
<evidence type="ECO:0000256" key="5">
    <source>
        <dbReference type="ARBA" id="ARBA00022989"/>
    </source>
</evidence>
<proteinExistence type="inferred from homology"/>
<accession>I3TFM0</accession>
<keyword evidence="7 11" id="KW-0472">Membrane</keyword>
<dbReference type="GO" id="GO:0007035">
    <property type="term" value="P:vacuolar acidification"/>
    <property type="evidence" value="ECO:0007669"/>
    <property type="project" value="TreeGrafter"/>
</dbReference>
<dbReference type="KEGG" id="thg:TCELL_1135"/>
<feature type="transmembrane region" description="Helical" evidence="11">
    <location>
        <begin position="591"/>
        <end position="615"/>
    </location>
</feature>
<keyword evidence="4 11" id="KW-0812">Transmembrane</keyword>
<evidence type="ECO:0000256" key="10">
    <source>
        <dbReference type="SAM" id="Coils"/>
    </source>
</evidence>
<evidence type="ECO:0000313" key="13">
    <source>
        <dbReference type="Proteomes" id="UP000005270"/>
    </source>
</evidence>
<keyword evidence="5 11" id="KW-1133">Transmembrane helix</keyword>
<protein>
    <recommendedName>
        <fullName evidence="9">A-type ATP synthase subunit I</fullName>
    </recommendedName>
</protein>
<dbReference type="Proteomes" id="UP000005270">
    <property type="component" value="Chromosome"/>
</dbReference>
<feature type="coiled-coil region" evidence="10">
    <location>
        <begin position="190"/>
        <end position="243"/>
    </location>
</feature>
<evidence type="ECO:0000256" key="3">
    <source>
        <dbReference type="ARBA" id="ARBA00022448"/>
    </source>
</evidence>
<organism evidence="12 13">
    <name type="scientific">Thermogladius calderae (strain DSM 22663 / VKM B-2946 / 1633)</name>
    <dbReference type="NCBI Taxonomy" id="1184251"/>
    <lineage>
        <taxon>Archaea</taxon>
        <taxon>Thermoproteota</taxon>
        <taxon>Thermoprotei</taxon>
        <taxon>Desulfurococcales</taxon>
        <taxon>Desulfurococcaceae</taxon>
        <taxon>Thermogladius</taxon>
    </lineage>
</organism>
<evidence type="ECO:0000256" key="2">
    <source>
        <dbReference type="ARBA" id="ARBA00009904"/>
    </source>
</evidence>
<dbReference type="InParanoid" id="I3TFM0"/>
<keyword evidence="3" id="KW-0813">Transport</keyword>
<dbReference type="AlphaFoldDB" id="I3TFM0"/>
<sequence length="661" mass="72320">MAELSKLFLNRPDVAVKTYIVVPADNADKVLDELVKESLLEPLPVTETKKEAEKLAEKLELASKTAKLVQELSNRLAAPVEVEVKELPWDLDQGLAKLYNELLDTLRLVRGLERELAELEQRAERLAALEKIVDAAQGRGEEGLVLEYDGDLVVVRTVYGSREEVSKLEEASLKTLSKIEAQPGKEVAVLVFERKSYERVREEVERLRVEVAGLPLGDLGQLKQAIEERLNEARTRAGDLRKKVGEVVSGKVYEIALAKVLAETVESKIGVLRDALESKYLTLVAGWALKSRAKEVERVARENRGVALFEEAPDPPVEFNNLKPFKPFELFTEIMGYPSPTEWDPTPLLTYLYLVFFSLMFPDVGYAIGLIIGARLVLPYFVENKDTLRRLIKIATYAGVTGIITGLLSGSFFGSLLGQYIAMVIPSVLPSLPPKLGALEEIGPVIIRYLGLALGVGYFMVLFSHGIGLYKNLVNKNRVGVVAEVLLISLILIAPPAIKVMFRFNVDVLGLLRIIPGDMASKLAVGVLVLYAVFKSVVDRPFGVMLWIFDVLGVMADVLSFVRIAGIALGGAIMAELINSLVFNVAGTAGMIYPVIGFVVGLLAALSLHVVNLGLSSISPFVHSLRLIMYEVSSKFYEGGGRRIAPSGVGSLVVRVGGGLR</sequence>
<evidence type="ECO:0000256" key="9">
    <source>
        <dbReference type="ARBA" id="ARBA00068671"/>
    </source>
</evidence>
<dbReference type="GO" id="GO:0051117">
    <property type="term" value="F:ATPase binding"/>
    <property type="evidence" value="ECO:0007669"/>
    <property type="project" value="TreeGrafter"/>
</dbReference>
<dbReference type="GeneID" id="13013454"/>
<feature type="transmembrane region" description="Helical" evidence="11">
    <location>
        <begin position="394"/>
        <end position="425"/>
    </location>
</feature>
<dbReference type="InterPro" id="IPR002490">
    <property type="entry name" value="V-ATPase_116kDa_su"/>
</dbReference>
<feature type="transmembrane region" description="Helical" evidence="11">
    <location>
        <begin position="546"/>
        <end position="571"/>
    </location>
</feature>
<feature type="transmembrane region" description="Helical" evidence="11">
    <location>
        <begin position="351"/>
        <end position="382"/>
    </location>
</feature>
<name>I3TFM0_THEC1</name>
<dbReference type="PANTHER" id="PTHR11629">
    <property type="entry name" value="VACUOLAR PROTON ATPASES"/>
    <property type="match status" value="1"/>
</dbReference>
<evidence type="ECO:0000256" key="4">
    <source>
        <dbReference type="ARBA" id="ARBA00022692"/>
    </source>
</evidence>
<comment type="subcellular location">
    <subcellularLocation>
        <location evidence="1">Membrane</location>
        <topology evidence="1">Multi-pass membrane protein</topology>
    </subcellularLocation>
</comment>
<gene>
    <name evidence="12" type="ordered locus">TCELL_1135</name>
</gene>
<feature type="transmembrane region" description="Helical" evidence="11">
    <location>
        <begin position="479"/>
        <end position="498"/>
    </location>
</feature>
<keyword evidence="6" id="KW-0406">Ion transport</keyword>
<feature type="coiled-coil region" evidence="10">
    <location>
        <begin position="95"/>
        <end position="139"/>
    </location>
</feature>
<dbReference type="OrthoDB" id="85892at2157"/>
<dbReference type="EMBL" id="CP003531">
    <property type="protein sequence ID" value="AFK51558.1"/>
    <property type="molecule type" value="Genomic_DNA"/>
</dbReference>
<dbReference type="GO" id="GO:0046961">
    <property type="term" value="F:proton-transporting ATPase activity, rotational mechanism"/>
    <property type="evidence" value="ECO:0007669"/>
    <property type="project" value="InterPro"/>
</dbReference>
<dbReference type="PANTHER" id="PTHR11629:SF63">
    <property type="entry name" value="V-TYPE PROTON ATPASE SUBUNIT A"/>
    <property type="match status" value="1"/>
</dbReference>
<evidence type="ECO:0000313" key="12">
    <source>
        <dbReference type="EMBL" id="AFK51558.1"/>
    </source>
</evidence>
<keyword evidence="13" id="KW-1185">Reference proteome</keyword>
<evidence type="ECO:0000256" key="7">
    <source>
        <dbReference type="ARBA" id="ARBA00023136"/>
    </source>
</evidence>
<dbReference type="STRING" id="1184251.TCELL_1135"/>
<dbReference type="RefSeq" id="WP_014737808.1">
    <property type="nucleotide sequence ID" value="NC_017954.1"/>
</dbReference>
<dbReference type="GO" id="GO:0016471">
    <property type="term" value="C:vacuolar proton-transporting V-type ATPase complex"/>
    <property type="evidence" value="ECO:0007669"/>
    <property type="project" value="TreeGrafter"/>
</dbReference>
<feature type="transmembrane region" description="Helical" evidence="11">
    <location>
        <begin position="445"/>
        <end position="467"/>
    </location>
</feature>
<keyword evidence="10" id="KW-0175">Coiled coil</keyword>
<feature type="transmembrane region" description="Helical" evidence="11">
    <location>
        <begin position="510"/>
        <end position="534"/>
    </location>
</feature>
<comment type="similarity">
    <text evidence="2">Belongs to the V-ATPase 116 kDa subunit family.</text>
</comment>
<comment type="function">
    <text evidence="8">Component of the A-type ATP synthase that produces ATP from ADP in the presence of a proton gradient across the membrane.</text>
</comment>
<evidence type="ECO:0000256" key="8">
    <source>
        <dbReference type="ARBA" id="ARBA00059506"/>
    </source>
</evidence>
<dbReference type="FunCoup" id="I3TFM0">
    <property type="interactions" value="47"/>
</dbReference>
<evidence type="ECO:0000256" key="6">
    <source>
        <dbReference type="ARBA" id="ARBA00023065"/>
    </source>
</evidence>
<dbReference type="HOGENOM" id="CLU_025558_1_0_2"/>
<dbReference type="GO" id="GO:0033179">
    <property type="term" value="C:proton-transporting V-type ATPase, V0 domain"/>
    <property type="evidence" value="ECO:0007669"/>
    <property type="project" value="InterPro"/>
</dbReference>
<evidence type="ECO:0000256" key="1">
    <source>
        <dbReference type="ARBA" id="ARBA00004141"/>
    </source>
</evidence>
<reference evidence="12 13" key="1">
    <citation type="journal article" date="2012" name="J. Bacteriol.">
        <title>Complete genome sequence of the hyperthermophilic cellulolytic Crenarchaeon 'Thermogladius cellulolyticus' 1633.</title>
        <authorList>
            <person name="Mardanov A.V."/>
            <person name="Kochetkova T.V."/>
            <person name="Beletsky A.V."/>
            <person name="Bonch-Osmolovskaya E.A."/>
            <person name="Ravin N.V."/>
            <person name="Skryabin K.G."/>
        </authorList>
    </citation>
    <scope>NUCLEOTIDE SEQUENCE [LARGE SCALE GENOMIC DNA]</scope>
    <source>
        <strain evidence="13">DSM 22663 / VKM B-2946 / 1633</strain>
    </source>
</reference>
<evidence type="ECO:0000256" key="11">
    <source>
        <dbReference type="SAM" id="Phobius"/>
    </source>
</evidence>